<dbReference type="RefSeq" id="WP_174539356.1">
    <property type="nucleotide sequence ID" value="NZ_WHUT02000003.1"/>
</dbReference>
<evidence type="ECO:0000256" key="1">
    <source>
        <dbReference type="ARBA" id="ARBA00022630"/>
    </source>
</evidence>
<keyword evidence="1" id="KW-0285">Flavoprotein</keyword>
<dbReference type="Proteomes" id="UP000484076">
    <property type="component" value="Unassembled WGS sequence"/>
</dbReference>
<evidence type="ECO:0000313" key="6">
    <source>
        <dbReference type="Proteomes" id="UP000484076"/>
    </source>
</evidence>
<evidence type="ECO:0000256" key="2">
    <source>
        <dbReference type="ARBA" id="ARBA00022643"/>
    </source>
</evidence>
<dbReference type="CDD" id="cd02136">
    <property type="entry name" value="PnbA_NfnB-like"/>
    <property type="match status" value="1"/>
</dbReference>
<sequence>MATPADPGAEFSALARSRRSVRAFRPDPVPRAMVEALLETARTAPSGANLQPGRFIALAGAPLAALVAELETALDAGRPPVAEYAWFPDPMPATLKARQRAAGYALYTALGIDRRDLARRRAQFRRNFRFFDAPVGIVVTLERSMGPGAFLDLGMAMQTLHLAATAAGLASCGIGALAQHADVVQQSLSLPPQEMVICGLALGYEDPAAPANATRTNRADLADYAELRGFER</sequence>
<dbReference type="Pfam" id="PF00881">
    <property type="entry name" value="Nitroreductase"/>
    <property type="match status" value="1"/>
</dbReference>
<dbReference type="SUPFAM" id="SSF55469">
    <property type="entry name" value="FMN-dependent nitroreductase-like"/>
    <property type="match status" value="1"/>
</dbReference>
<dbReference type="InterPro" id="IPR000415">
    <property type="entry name" value="Nitroreductase-like"/>
</dbReference>
<evidence type="ECO:0000256" key="3">
    <source>
        <dbReference type="ARBA" id="ARBA00023002"/>
    </source>
</evidence>
<protein>
    <submittedName>
        <fullName evidence="5">Nitroreductase</fullName>
    </submittedName>
</protein>
<comment type="caution">
    <text evidence="5">The sequence shown here is derived from an EMBL/GenBank/DDBJ whole genome shotgun (WGS) entry which is preliminary data.</text>
</comment>
<dbReference type="AlphaFoldDB" id="A0A8X8KMJ7"/>
<keyword evidence="6" id="KW-1185">Reference proteome</keyword>
<dbReference type="InterPro" id="IPR029479">
    <property type="entry name" value="Nitroreductase"/>
</dbReference>
<evidence type="ECO:0000259" key="4">
    <source>
        <dbReference type="Pfam" id="PF00881"/>
    </source>
</evidence>
<proteinExistence type="predicted"/>
<feature type="domain" description="Nitroreductase" evidence="4">
    <location>
        <begin position="15"/>
        <end position="204"/>
    </location>
</feature>
<dbReference type="InterPro" id="IPR050627">
    <property type="entry name" value="Nitroreductase/BluB"/>
</dbReference>
<accession>A0A8X8KMJ7</accession>
<dbReference type="Gene3D" id="3.40.109.10">
    <property type="entry name" value="NADH Oxidase"/>
    <property type="match status" value="1"/>
</dbReference>
<keyword evidence="3" id="KW-0560">Oxidoreductase</keyword>
<dbReference type="GO" id="GO:0016491">
    <property type="term" value="F:oxidoreductase activity"/>
    <property type="evidence" value="ECO:0007669"/>
    <property type="project" value="UniProtKB-KW"/>
</dbReference>
<dbReference type="PANTHER" id="PTHR23026">
    <property type="entry name" value="NADPH NITROREDUCTASE"/>
    <property type="match status" value="1"/>
</dbReference>
<reference evidence="5" key="1">
    <citation type="submission" date="2020-05" db="EMBL/GenBank/DDBJ databases">
        <title>Fertoebacter nigrum gen. nov., sp. nov., a new member of the family Rhodobacteraceae.</title>
        <authorList>
            <person name="Szuroczki S."/>
            <person name="Abbaszade G."/>
            <person name="Buni D."/>
            <person name="Schumann P."/>
            <person name="Toth E."/>
        </authorList>
    </citation>
    <scope>NUCLEOTIDE SEQUENCE</scope>
    <source>
        <strain evidence="5">RG-N-1a</strain>
    </source>
</reference>
<organism evidence="5 6">
    <name type="scientific">Fertoeibacter niger</name>
    <dbReference type="NCBI Taxonomy" id="2656921"/>
    <lineage>
        <taxon>Bacteria</taxon>
        <taxon>Pseudomonadati</taxon>
        <taxon>Pseudomonadota</taxon>
        <taxon>Alphaproteobacteria</taxon>
        <taxon>Rhodobacterales</taxon>
        <taxon>Paracoccaceae</taxon>
        <taxon>Fertoeibacter</taxon>
    </lineage>
</organism>
<keyword evidence="2" id="KW-0288">FMN</keyword>
<name>A0A8X8KMJ7_9RHOB</name>
<dbReference type="EMBL" id="WHUT02000003">
    <property type="protein sequence ID" value="NUB43985.1"/>
    <property type="molecule type" value="Genomic_DNA"/>
</dbReference>
<gene>
    <name evidence="5" type="ORF">GEU84_006305</name>
</gene>
<evidence type="ECO:0000313" key="5">
    <source>
        <dbReference type="EMBL" id="NUB43985.1"/>
    </source>
</evidence>
<dbReference type="PANTHER" id="PTHR23026:SF90">
    <property type="entry name" value="IODOTYROSINE DEIODINASE 1"/>
    <property type="match status" value="1"/>
</dbReference>